<reference evidence="2 3" key="1">
    <citation type="submission" date="2018-10" db="EMBL/GenBank/DDBJ databases">
        <title>Genomic Encyclopedia of Archaeal and Bacterial Type Strains, Phase II (KMG-II): from individual species to whole genera.</title>
        <authorList>
            <person name="Goeker M."/>
        </authorList>
    </citation>
    <scope>NUCLEOTIDE SEQUENCE [LARGE SCALE GENOMIC DNA]</scope>
    <source>
        <strain evidence="2 3">DSM 16510</strain>
    </source>
</reference>
<proteinExistence type="predicted"/>
<evidence type="ECO:0000313" key="3">
    <source>
        <dbReference type="Proteomes" id="UP000267841"/>
    </source>
</evidence>
<dbReference type="InterPro" id="IPR009875">
    <property type="entry name" value="PilZ_domain"/>
</dbReference>
<keyword evidence="3" id="KW-1185">Reference proteome</keyword>
<dbReference type="AlphaFoldDB" id="A0A497XWJ5"/>
<dbReference type="OrthoDB" id="9830249at2"/>
<dbReference type="SUPFAM" id="SSF141371">
    <property type="entry name" value="PilZ domain-like"/>
    <property type="match status" value="1"/>
</dbReference>
<name>A0A497XWJ5_9AQUI</name>
<evidence type="ECO:0000259" key="1">
    <source>
        <dbReference type="Pfam" id="PF07238"/>
    </source>
</evidence>
<dbReference type="GO" id="GO:0035438">
    <property type="term" value="F:cyclic-di-GMP binding"/>
    <property type="evidence" value="ECO:0007669"/>
    <property type="project" value="InterPro"/>
</dbReference>
<dbReference type="Gene3D" id="2.40.10.220">
    <property type="entry name" value="predicted glycosyltransferase like domains"/>
    <property type="match status" value="1"/>
</dbReference>
<evidence type="ECO:0000313" key="2">
    <source>
        <dbReference type="EMBL" id="RLJ71133.1"/>
    </source>
</evidence>
<organism evidence="2 3">
    <name type="scientific">Hydrogenivirga caldilitoris</name>
    <dbReference type="NCBI Taxonomy" id="246264"/>
    <lineage>
        <taxon>Bacteria</taxon>
        <taxon>Pseudomonadati</taxon>
        <taxon>Aquificota</taxon>
        <taxon>Aquificia</taxon>
        <taxon>Aquificales</taxon>
        <taxon>Aquificaceae</taxon>
        <taxon>Hydrogenivirga</taxon>
    </lineage>
</organism>
<protein>
    <submittedName>
        <fullName evidence="2">PilZ domain-containing protein</fullName>
    </submittedName>
</protein>
<dbReference type="Pfam" id="PF07238">
    <property type="entry name" value="PilZ"/>
    <property type="match status" value="1"/>
</dbReference>
<dbReference type="Proteomes" id="UP000267841">
    <property type="component" value="Unassembled WGS sequence"/>
</dbReference>
<feature type="domain" description="PilZ" evidence="1">
    <location>
        <begin position="96"/>
        <end position="181"/>
    </location>
</feature>
<accession>A0A497XWJ5</accession>
<dbReference type="EMBL" id="RCCJ01000001">
    <property type="protein sequence ID" value="RLJ71133.1"/>
    <property type="molecule type" value="Genomic_DNA"/>
</dbReference>
<gene>
    <name evidence="2" type="ORF">BCF55_1430</name>
</gene>
<comment type="caution">
    <text evidence="2">The sequence shown here is derived from an EMBL/GenBank/DDBJ whole genome shotgun (WGS) entry which is preliminary data.</text>
</comment>
<sequence>MTDATKLFRSGKRYRGFAQVNGGYQPVAFTLYAVNEREVRLKHIFPNSLTSRFKEGNVIYVLIEEEKRLIGELRVVENDPDKKFILARLDFLTEDRRKLPRVSVEGNLDIEAKLTCGGKRFEGKVRDISLASASIEVGTDLKEQECEVELNYRGFKTRAAGKVVRSSGGSVVIEFTSDADDIASLLSRVYSDLFLKLQRES</sequence>
<dbReference type="RefSeq" id="WP_121012030.1">
    <property type="nucleotide sequence ID" value="NZ_RCCJ01000001.1"/>
</dbReference>